<organism evidence="2 3">
    <name type="scientific">Mycobacterium servetii</name>
    <dbReference type="NCBI Taxonomy" id="3237418"/>
    <lineage>
        <taxon>Bacteria</taxon>
        <taxon>Bacillati</taxon>
        <taxon>Actinomycetota</taxon>
        <taxon>Actinomycetes</taxon>
        <taxon>Mycobacteriales</taxon>
        <taxon>Mycobacteriaceae</taxon>
        <taxon>Mycobacterium</taxon>
    </lineage>
</organism>
<feature type="transmembrane region" description="Helical" evidence="1">
    <location>
        <begin position="41"/>
        <end position="60"/>
    </location>
</feature>
<accession>A0ABV4BWY0</accession>
<keyword evidence="1" id="KW-0812">Transmembrane</keyword>
<gene>
    <name evidence="2" type="ORF">AB8998_07200</name>
</gene>
<evidence type="ECO:0008006" key="4">
    <source>
        <dbReference type="Google" id="ProtNLM"/>
    </source>
</evidence>
<keyword evidence="3" id="KW-1185">Reference proteome</keyword>
<dbReference type="EMBL" id="JBGEDP010000001">
    <property type="protein sequence ID" value="MEY8014807.1"/>
    <property type="molecule type" value="Genomic_DNA"/>
</dbReference>
<protein>
    <recommendedName>
        <fullName evidence="4">Transmembrane protein</fullName>
    </recommendedName>
</protein>
<proteinExistence type="predicted"/>
<reference evidence="2 3" key="1">
    <citation type="submission" date="2024-08" db="EMBL/GenBank/DDBJ databases">
        <title>Mycobacterium servetensis sp. nov., a novel rapid-growing mycobacterial species recovered from a human patient in Zaragoza, Spain.</title>
        <authorList>
            <person name="Tristancho-Baro A.I."/>
            <person name="Buenestado-Serrano S."/>
            <person name="Garcia De Viedma D."/>
            <person name="Milagro-Beamonte A."/>
            <person name="Burillo N."/>
            <person name="Sanz S."/>
            <person name="Lopez-Calleja A.I."/>
            <person name="Penas-Utrilla D."/>
            <person name="Guardingo M."/>
            <person name="Garcia M.J."/>
            <person name="Vinuelas-Bayon J."/>
        </authorList>
    </citation>
    <scope>NUCLEOTIDE SEQUENCE [LARGE SCALE GENOMIC DNA]</scope>
    <source>
        <strain evidence="3">HUMS_12744610</strain>
    </source>
</reference>
<feature type="transmembrane region" description="Helical" evidence="1">
    <location>
        <begin position="94"/>
        <end position="115"/>
    </location>
</feature>
<dbReference type="RefSeq" id="WP_369737224.1">
    <property type="nucleotide sequence ID" value="NZ_JBGEDP010000001.1"/>
</dbReference>
<feature type="transmembrane region" description="Helical" evidence="1">
    <location>
        <begin position="67"/>
        <end position="88"/>
    </location>
</feature>
<evidence type="ECO:0000256" key="1">
    <source>
        <dbReference type="SAM" id="Phobius"/>
    </source>
</evidence>
<evidence type="ECO:0000313" key="2">
    <source>
        <dbReference type="EMBL" id="MEY8014807.1"/>
    </source>
</evidence>
<sequence length="128" mass="12949">MVTTQGTQVRELAWTVVGASAGSLARYWVAQLWPGRMLEAMLGLTAAAACVAGFALLAPLRAAVRTVLLAAGGAAASISTMATLVASATPVHSMLVLAGFFGCAVAGVLVGMLAVPSVPPTVQRDERL</sequence>
<dbReference type="Proteomes" id="UP001564760">
    <property type="component" value="Unassembled WGS sequence"/>
</dbReference>
<feature type="transmembrane region" description="Helical" evidence="1">
    <location>
        <begin position="12"/>
        <end position="29"/>
    </location>
</feature>
<keyword evidence="1" id="KW-1133">Transmembrane helix</keyword>
<comment type="caution">
    <text evidence="2">The sequence shown here is derived from an EMBL/GenBank/DDBJ whole genome shotgun (WGS) entry which is preliminary data.</text>
</comment>
<evidence type="ECO:0000313" key="3">
    <source>
        <dbReference type="Proteomes" id="UP001564760"/>
    </source>
</evidence>
<keyword evidence="1" id="KW-0472">Membrane</keyword>
<name>A0ABV4BWY0_9MYCO</name>